<keyword evidence="1" id="KW-0560">Oxidoreductase</keyword>
<dbReference type="InterPro" id="IPR029014">
    <property type="entry name" value="NiFe-Hase_large"/>
</dbReference>
<dbReference type="PANTHER" id="PTHR43485">
    <property type="entry name" value="HYDROGENASE-4 COMPONENT G"/>
    <property type="match status" value="1"/>
</dbReference>
<dbReference type="Gene3D" id="1.10.645.10">
    <property type="entry name" value="Cytochrome-c3 Hydrogenase, chain B"/>
    <property type="match status" value="1"/>
</dbReference>
<dbReference type="Pfam" id="PF00346">
    <property type="entry name" value="Complex1_49kDa"/>
    <property type="match status" value="2"/>
</dbReference>
<dbReference type="EMBL" id="LLWF02000019">
    <property type="protein sequence ID" value="ONH83675.1"/>
    <property type="molecule type" value="Genomic_DNA"/>
</dbReference>
<protein>
    <recommendedName>
        <fullName evidence="2">NADH-quinone oxidoreductase subunit D domain-containing protein</fullName>
    </recommendedName>
</protein>
<proteinExistence type="predicted"/>
<keyword evidence="4" id="KW-1185">Reference proteome</keyword>
<dbReference type="GO" id="GO:0048038">
    <property type="term" value="F:quinone binding"/>
    <property type="evidence" value="ECO:0007669"/>
    <property type="project" value="InterPro"/>
</dbReference>
<comment type="caution">
    <text evidence="3">The sequence shown here is derived from an EMBL/GenBank/DDBJ whole genome shotgun (WGS) entry which is preliminary data.</text>
</comment>
<dbReference type="InterPro" id="IPR001135">
    <property type="entry name" value="NADH_Q_OxRdtase_suD"/>
</dbReference>
<dbReference type="SUPFAM" id="SSF56762">
    <property type="entry name" value="HydB/Nqo4-like"/>
    <property type="match status" value="1"/>
</dbReference>
<dbReference type="RefSeq" id="WP_058390655.1">
    <property type="nucleotide sequence ID" value="NZ_LLWF02000019.1"/>
</dbReference>
<gene>
    <name evidence="3" type="ORF">APZ41_008010</name>
</gene>
<dbReference type="AlphaFoldDB" id="A0A1S8D8J5"/>
<accession>A0A1S8D8J5</accession>
<evidence type="ECO:0000259" key="2">
    <source>
        <dbReference type="Pfam" id="PF00346"/>
    </source>
</evidence>
<dbReference type="Proteomes" id="UP000054844">
    <property type="component" value="Unassembled WGS sequence"/>
</dbReference>
<organism evidence="3 4">
    <name type="scientific">Roseomonas mucosa</name>
    <dbReference type="NCBI Taxonomy" id="207340"/>
    <lineage>
        <taxon>Bacteria</taxon>
        <taxon>Pseudomonadati</taxon>
        <taxon>Pseudomonadota</taxon>
        <taxon>Alphaproteobacteria</taxon>
        <taxon>Acetobacterales</taxon>
        <taxon>Roseomonadaceae</taxon>
        <taxon>Roseomonas</taxon>
    </lineage>
</organism>
<evidence type="ECO:0000313" key="3">
    <source>
        <dbReference type="EMBL" id="ONH83675.1"/>
    </source>
</evidence>
<evidence type="ECO:0000256" key="1">
    <source>
        <dbReference type="ARBA" id="ARBA00023002"/>
    </source>
</evidence>
<feature type="domain" description="NADH-quinone oxidoreductase subunit D" evidence="2">
    <location>
        <begin position="474"/>
        <end position="543"/>
    </location>
</feature>
<dbReference type="InterPro" id="IPR052197">
    <property type="entry name" value="ComplexI_49kDa-like"/>
</dbReference>
<dbReference type="PANTHER" id="PTHR43485:SF1">
    <property type="entry name" value="FORMATE HYDROGENLYASE SUBUNIT 5-RELATED"/>
    <property type="match status" value="1"/>
</dbReference>
<dbReference type="GO" id="GO:0016651">
    <property type="term" value="F:oxidoreductase activity, acting on NAD(P)H"/>
    <property type="evidence" value="ECO:0007669"/>
    <property type="project" value="InterPro"/>
</dbReference>
<feature type="domain" description="NADH-quinone oxidoreductase subunit D" evidence="2">
    <location>
        <begin position="316"/>
        <end position="467"/>
    </location>
</feature>
<dbReference type="GO" id="GO:0051287">
    <property type="term" value="F:NAD binding"/>
    <property type="evidence" value="ECO:0007669"/>
    <property type="project" value="InterPro"/>
</dbReference>
<sequence length="544" mass="56678">MTEAASRLIRSGSPQSCHPHERYLLRSTDWDALPDALRQEPALELLGLWAEPGLVHAAFLKRAAEGGAPARLLLASAPLREGRFAALSPARPGAALFERAARDLWGASAQDGGGPVPAVAASSVPAASGATPFGSTRSGPSAPIPAVDSGAADPRPWLDHGRWLFDRPLAAVPVRRSAPPPQPEFRPPPEGEGLHQLALGPVRAGIVEPAHLRLDLLGERVTRLEARLGYAHKGTLGLIRGKSPRGAARFAARLSGVDAVAHGWAFAMAAEAAAGRAVPPRATVLRGVLAEMERVANHLDAWAAACRAAGAGECAAAAARLREILRRAIGAAFGHRLAMDVVVPGGLAADLMPEGEAALRAALEVVAAGLAALPPQPAPAAERLGGAGRLPLPLAERFAAGGVVGRASGRDFDARRDLPYAPYDRMEIPRSQGGDAAARLALRLAEARESLQLLPLLLDALPEGEIAIPLPGRAGEGAGVVEGARGEVLHWLSLDGEGLVRACFVRDPSWLHWPLLEAVMEGSELADFPLCEHSFGLTCSGVDL</sequence>
<reference evidence="3" key="1">
    <citation type="submission" date="2016-12" db="EMBL/GenBank/DDBJ databases">
        <title>Draft genome sequence of Roseomonas mucosa strain AU37, isolated from a peripheral intravenous catheter.</title>
        <authorList>
            <person name="Choudhury M.A."/>
            <person name="Sidjabat H.E."/>
            <person name="Wailan A.M."/>
            <person name="Zhang L."/>
            <person name="Marsh N.M."/>
            <person name="Rickard C.M."/>
            <person name="Davies M."/>
            <person name="Mcmillan D.J."/>
        </authorList>
    </citation>
    <scope>NUCLEOTIDE SEQUENCE [LARGE SCALE GENOMIC DNA]</scope>
    <source>
        <strain evidence="3">AU37</strain>
    </source>
</reference>
<name>A0A1S8D8J5_9PROT</name>
<evidence type="ECO:0000313" key="4">
    <source>
        <dbReference type="Proteomes" id="UP000054844"/>
    </source>
</evidence>
<dbReference type="STRING" id="207340.APZ41_008010"/>